<evidence type="ECO:0000256" key="5">
    <source>
        <dbReference type="ARBA" id="ARBA00022679"/>
    </source>
</evidence>
<dbReference type="HAMAP" id="MF_00835">
    <property type="entry name" value="BioC"/>
    <property type="match status" value="1"/>
</dbReference>
<dbReference type="AlphaFoldDB" id="A0A3B0W1L6"/>
<evidence type="ECO:0000259" key="8">
    <source>
        <dbReference type="Pfam" id="PF08241"/>
    </source>
</evidence>
<accession>A0A3B0W1L6</accession>
<name>A0A3B0W1L6_9ZZZZ</name>
<dbReference type="EMBL" id="UOFC01000262">
    <property type="protein sequence ID" value="VAW49181.1"/>
    <property type="molecule type" value="Genomic_DNA"/>
</dbReference>
<keyword evidence="5 9" id="KW-0808">Transferase</keyword>
<dbReference type="GO" id="GO:0010340">
    <property type="term" value="F:carboxyl-O-methyltransferase activity"/>
    <property type="evidence" value="ECO:0007669"/>
    <property type="project" value="InterPro"/>
</dbReference>
<keyword evidence="4 9" id="KW-0489">Methyltransferase</keyword>
<feature type="domain" description="Methyltransferase type 11" evidence="8">
    <location>
        <begin position="57"/>
        <end position="173"/>
    </location>
</feature>
<dbReference type="GO" id="GO:0102130">
    <property type="term" value="F:malonyl-CoA methyltransferase activity"/>
    <property type="evidence" value="ECO:0007669"/>
    <property type="project" value="UniProtKB-EC"/>
</dbReference>
<dbReference type="InterPro" id="IPR029063">
    <property type="entry name" value="SAM-dependent_MTases_sf"/>
</dbReference>
<evidence type="ECO:0000256" key="1">
    <source>
        <dbReference type="ARBA" id="ARBA00000852"/>
    </source>
</evidence>
<dbReference type="CDD" id="cd02440">
    <property type="entry name" value="AdoMet_MTases"/>
    <property type="match status" value="1"/>
</dbReference>
<dbReference type="Gene3D" id="3.40.50.150">
    <property type="entry name" value="Vaccinia Virus protein VP39"/>
    <property type="match status" value="1"/>
</dbReference>
<dbReference type="Pfam" id="PF08241">
    <property type="entry name" value="Methyltransf_11"/>
    <property type="match status" value="1"/>
</dbReference>
<keyword evidence="7" id="KW-0093">Biotin biosynthesis</keyword>
<comment type="catalytic activity">
    <reaction evidence="1">
        <text>malonyl-[ACP] + S-adenosyl-L-methionine = malonyl-[ACP] methyl ester + S-adenosyl-L-homocysteine</text>
        <dbReference type="Rhea" id="RHEA:17105"/>
        <dbReference type="Rhea" id="RHEA-COMP:9623"/>
        <dbReference type="Rhea" id="RHEA-COMP:9954"/>
        <dbReference type="ChEBI" id="CHEBI:57856"/>
        <dbReference type="ChEBI" id="CHEBI:59789"/>
        <dbReference type="ChEBI" id="CHEBI:78449"/>
        <dbReference type="ChEBI" id="CHEBI:78845"/>
        <dbReference type="EC" id="2.1.1.197"/>
    </reaction>
</comment>
<dbReference type="NCBIfam" id="TIGR02072">
    <property type="entry name" value="BioC"/>
    <property type="match status" value="1"/>
</dbReference>
<dbReference type="InterPro" id="IPR050602">
    <property type="entry name" value="Malonyl-ACP_OMT"/>
</dbReference>
<dbReference type="PANTHER" id="PTHR13090">
    <property type="entry name" value="ARGININE-HYDROXYLASE NDUFAF5, MITOCHONDRIAL"/>
    <property type="match status" value="1"/>
</dbReference>
<dbReference type="GO" id="GO:0008757">
    <property type="term" value="F:S-adenosylmethionine-dependent methyltransferase activity"/>
    <property type="evidence" value="ECO:0007669"/>
    <property type="project" value="InterPro"/>
</dbReference>
<protein>
    <recommendedName>
        <fullName evidence="3">malonyl-[acyl-carrier protein] O-methyltransferase</fullName>
        <ecNumber evidence="3">2.1.1.197</ecNumber>
    </recommendedName>
</protein>
<evidence type="ECO:0000313" key="9">
    <source>
        <dbReference type="EMBL" id="VAW49181.1"/>
    </source>
</evidence>
<dbReference type="GO" id="GO:0032259">
    <property type="term" value="P:methylation"/>
    <property type="evidence" value="ECO:0007669"/>
    <property type="project" value="UniProtKB-KW"/>
</dbReference>
<gene>
    <name evidence="9" type="ORF">MNBD_GAMMA03-300</name>
</gene>
<dbReference type="EC" id="2.1.1.197" evidence="3"/>
<sequence>MTEPNAPALEKMNRQHIKQHFSQAAPSYDDAAVLQKTVAECMDERLDLTTITPQTILDIGAGTGLLTEKLIARYADAHIVAIDLSFSMLQQAQPRLKTARFPQLGQIVNKAIGTTLAQKTAATAINADAYQLPFANQSVDLITSNLMLQWCDELDRVFQEFRRVLRPEGLLMFTTFGPDTLKELRQAWQVADPKQEHVNQFIDMHDVGDALIRAGFGQPVMDMELFTLTYDQPIGVLKDLKAIGATHANQNRAQGLMGKNRFQTMLKAYETHRKETKIPATYEVVHGHAWAAPEQLKGPNRNKTGHIEISLEAFSKQVQSKYKKRQNV</sequence>
<reference evidence="9" key="1">
    <citation type="submission" date="2018-06" db="EMBL/GenBank/DDBJ databases">
        <authorList>
            <person name="Zhirakovskaya E."/>
        </authorList>
    </citation>
    <scope>NUCLEOTIDE SEQUENCE</scope>
</reference>
<dbReference type="SUPFAM" id="SSF53335">
    <property type="entry name" value="S-adenosyl-L-methionine-dependent methyltransferases"/>
    <property type="match status" value="1"/>
</dbReference>
<dbReference type="GO" id="GO:0009102">
    <property type="term" value="P:biotin biosynthetic process"/>
    <property type="evidence" value="ECO:0007669"/>
    <property type="project" value="UniProtKB-UniPathway"/>
</dbReference>
<dbReference type="UniPathway" id="UPA00078"/>
<dbReference type="InterPro" id="IPR011814">
    <property type="entry name" value="BioC"/>
</dbReference>
<evidence type="ECO:0000256" key="4">
    <source>
        <dbReference type="ARBA" id="ARBA00022603"/>
    </source>
</evidence>
<evidence type="ECO:0000256" key="3">
    <source>
        <dbReference type="ARBA" id="ARBA00012327"/>
    </source>
</evidence>
<dbReference type="PANTHER" id="PTHR13090:SF1">
    <property type="entry name" value="ARGININE-HYDROXYLASE NDUFAF5, MITOCHONDRIAL"/>
    <property type="match status" value="1"/>
</dbReference>
<evidence type="ECO:0000256" key="2">
    <source>
        <dbReference type="ARBA" id="ARBA00004746"/>
    </source>
</evidence>
<keyword evidence="6" id="KW-0949">S-adenosyl-L-methionine</keyword>
<dbReference type="InterPro" id="IPR013216">
    <property type="entry name" value="Methyltransf_11"/>
</dbReference>
<comment type="pathway">
    <text evidence="2">Cofactor biosynthesis; biotin biosynthesis.</text>
</comment>
<proteinExistence type="inferred from homology"/>
<evidence type="ECO:0000256" key="7">
    <source>
        <dbReference type="ARBA" id="ARBA00022756"/>
    </source>
</evidence>
<organism evidence="9">
    <name type="scientific">hydrothermal vent metagenome</name>
    <dbReference type="NCBI Taxonomy" id="652676"/>
    <lineage>
        <taxon>unclassified sequences</taxon>
        <taxon>metagenomes</taxon>
        <taxon>ecological metagenomes</taxon>
    </lineage>
</organism>
<evidence type="ECO:0000256" key="6">
    <source>
        <dbReference type="ARBA" id="ARBA00022691"/>
    </source>
</evidence>